<dbReference type="Pfam" id="PF00005">
    <property type="entry name" value="ABC_tran"/>
    <property type="match status" value="1"/>
</dbReference>
<dbReference type="GO" id="GO:0005524">
    <property type="term" value="F:ATP binding"/>
    <property type="evidence" value="ECO:0007669"/>
    <property type="project" value="UniProtKB-KW"/>
</dbReference>
<dbReference type="Proteomes" id="UP000055136">
    <property type="component" value="Chromosome"/>
</dbReference>
<dbReference type="InterPro" id="IPR003593">
    <property type="entry name" value="AAA+_ATPase"/>
</dbReference>
<dbReference type="SUPFAM" id="SSF52540">
    <property type="entry name" value="P-loop containing nucleoside triphosphate hydrolases"/>
    <property type="match status" value="1"/>
</dbReference>
<proteinExistence type="predicted"/>
<protein>
    <recommendedName>
        <fullName evidence="4">ABC transporter domain-containing protein</fullName>
    </recommendedName>
</protein>
<dbReference type="EMBL" id="CP013099">
    <property type="protein sequence ID" value="ALP53582.1"/>
    <property type="molecule type" value="Genomic_DNA"/>
</dbReference>
<dbReference type="SMART" id="SM00382">
    <property type="entry name" value="AAA"/>
    <property type="match status" value="1"/>
</dbReference>
<gene>
    <name evidence="5" type="ORF">Tel_10800</name>
</gene>
<dbReference type="GO" id="GO:0016887">
    <property type="term" value="F:ATP hydrolysis activity"/>
    <property type="evidence" value="ECO:0007669"/>
    <property type="project" value="InterPro"/>
</dbReference>
<dbReference type="PROSITE" id="PS50893">
    <property type="entry name" value="ABC_TRANSPORTER_2"/>
    <property type="match status" value="1"/>
</dbReference>
<dbReference type="InterPro" id="IPR003439">
    <property type="entry name" value="ABC_transporter-like_ATP-bd"/>
</dbReference>
<evidence type="ECO:0000256" key="2">
    <source>
        <dbReference type="ARBA" id="ARBA00022741"/>
    </source>
</evidence>
<dbReference type="STRING" id="1748243.Tel_10800"/>
<sequence>MHLEVHHLSKLYKENRGLLATGFSVDKGELIAVVGHNGAGKSTLLKLLGGWLVPDGGEVRVDGISLNNRRALVRKIGFVPETPNLFDFFSVEYNLGLFARLFQIPVSRIEGTLREFNLLPFRRNRVQVLSKGLKQRVSIGRSLLADPPLLLFDEPTSGLDFEMTKEIYLLLKNIHASGKTILFTSHRPEDIKTLATRIMVLHQGSLVFDGLPGEYFESRIHQNLYS</sequence>
<dbReference type="PANTHER" id="PTHR42939:SF1">
    <property type="entry name" value="ABC TRANSPORTER ATP-BINDING PROTEIN ALBC-RELATED"/>
    <property type="match status" value="1"/>
</dbReference>
<dbReference type="KEGG" id="tee:Tel_10800"/>
<dbReference type="CDD" id="cd03230">
    <property type="entry name" value="ABC_DR_subfamily_A"/>
    <property type="match status" value="1"/>
</dbReference>
<keyword evidence="2" id="KW-0547">Nucleotide-binding</keyword>
<dbReference type="Gene3D" id="3.40.50.300">
    <property type="entry name" value="P-loop containing nucleotide triphosphate hydrolases"/>
    <property type="match status" value="1"/>
</dbReference>
<keyword evidence="6" id="KW-1185">Reference proteome</keyword>
<organism evidence="5 6">
    <name type="scientific">Candidatus Tenderia electrophaga</name>
    <dbReference type="NCBI Taxonomy" id="1748243"/>
    <lineage>
        <taxon>Bacteria</taxon>
        <taxon>Pseudomonadati</taxon>
        <taxon>Pseudomonadota</taxon>
        <taxon>Gammaproteobacteria</taxon>
        <taxon>Candidatus Tenderiales</taxon>
        <taxon>Candidatus Tenderiaceae</taxon>
        <taxon>Candidatus Tenderia</taxon>
    </lineage>
</organism>
<dbReference type="PANTHER" id="PTHR42939">
    <property type="entry name" value="ABC TRANSPORTER ATP-BINDING PROTEIN ALBC-RELATED"/>
    <property type="match status" value="1"/>
</dbReference>
<evidence type="ECO:0000313" key="5">
    <source>
        <dbReference type="EMBL" id="ALP53582.1"/>
    </source>
</evidence>
<reference evidence="5" key="1">
    <citation type="submission" date="2015-10" db="EMBL/GenBank/DDBJ databases">
        <title>Description of Candidatus Tenderia electrophaga gen. nov, sp. nov., an Uncultivated Electroautotroph from a Biocathode Enrichment.</title>
        <authorList>
            <person name="Eddie B.J."/>
            <person name="Malanoski A.P."/>
            <person name="Wang Z."/>
            <person name="Hall R.J."/>
            <person name="Oh S.D."/>
            <person name="Heiner C."/>
            <person name="Lin B."/>
            <person name="Strycharz-Glaven S.M."/>
        </authorList>
    </citation>
    <scope>NUCLEOTIDE SEQUENCE [LARGE SCALE GENOMIC DNA]</scope>
    <source>
        <strain evidence="5">NRL1</strain>
    </source>
</reference>
<evidence type="ECO:0000256" key="1">
    <source>
        <dbReference type="ARBA" id="ARBA00022448"/>
    </source>
</evidence>
<dbReference type="InterPro" id="IPR051782">
    <property type="entry name" value="ABC_Transporter_VariousFunc"/>
</dbReference>
<feature type="domain" description="ABC transporter" evidence="4">
    <location>
        <begin position="3"/>
        <end position="224"/>
    </location>
</feature>
<dbReference type="InterPro" id="IPR027417">
    <property type="entry name" value="P-loop_NTPase"/>
</dbReference>
<accession>A0A0S2TEL7</accession>
<evidence type="ECO:0000313" key="6">
    <source>
        <dbReference type="Proteomes" id="UP000055136"/>
    </source>
</evidence>
<evidence type="ECO:0000259" key="4">
    <source>
        <dbReference type="PROSITE" id="PS50893"/>
    </source>
</evidence>
<evidence type="ECO:0000256" key="3">
    <source>
        <dbReference type="ARBA" id="ARBA00022840"/>
    </source>
</evidence>
<dbReference type="AlphaFoldDB" id="A0A0S2TEL7"/>
<name>A0A0S2TEL7_9GAMM</name>
<keyword evidence="3" id="KW-0067">ATP-binding</keyword>
<keyword evidence="1" id="KW-0813">Transport</keyword>